<dbReference type="InterPro" id="IPR020635">
    <property type="entry name" value="Tyr_kinase_cat_dom"/>
</dbReference>
<evidence type="ECO:0000256" key="2">
    <source>
        <dbReference type="ARBA" id="ARBA00022692"/>
    </source>
</evidence>
<keyword evidence="9" id="KW-0460">Magnesium</keyword>
<feature type="signal peptide" evidence="11">
    <location>
        <begin position="1"/>
        <end position="19"/>
    </location>
</feature>
<dbReference type="SMART" id="SM00219">
    <property type="entry name" value="TyrKc"/>
    <property type="match status" value="1"/>
</dbReference>
<dbReference type="AlphaFoldDB" id="A0A1D2MKP5"/>
<dbReference type="STRING" id="48709.A0A1D2MKP5"/>
<feature type="active site" description="Proton acceptor" evidence="7">
    <location>
        <position position="771"/>
    </location>
</feature>
<feature type="compositionally biased region" description="Basic and acidic residues" evidence="10">
    <location>
        <begin position="553"/>
        <end position="567"/>
    </location>
</feature>
<dbReference type="PROSITE" id="PS50011">
    <property type="entry name" value="PROTEIN_KINASE_DOM"/>
    <property type="match status" value="1"/>
</dbReference>
<evidence type="ECO:0000256" key="10">
    <source>
        <dbReference type="SAM" id="MobiDB-lite"/>
    </source>
</evidence>
<dbReference type="PIRSF" id="PIRSF000615">
    <property type="entry name" value="TyrPK_CSF1-R"/>
    <property type="match status" value="1"/>
</dbReference>
<evidence type="ECO:0000256" key="9">
    <source>
        <dbReference type="PIRSR" id="PIRSR000615-3"/>
    </source>
</evidence>
<dbReference type="InterPro" id="IPR050122">
    <property type="entry name" value="RTK"/>
</dbReference>
<dbReference type="PANTHER" id="PTHR24416">
    <property type="entry name" value="TYROSINE-PROTEIN KINASE RECEPTOR"/>
    <property type="match status" value="1"/>
</dbReference>
<dbReference type="OrthoDB" id="5949550at2759"/>
<feature type="binding site" evidence="9">
    <location>
        <position position="798"/>
    </location>
    <ligand>
        <name>Mg(2+)</name>
        <dbReference type="ChEBI" id="CHEBI:18420"/>
    </ligand>
</feature>
<dbReference type="PANTHER" id="PTHR24416:SF600">
    <property type="entry name" value="PDGF- AND VEGF-RECEPTOR RELATED, ISOFORM J"/>
    <property type="match status" value="1"/>
</dbReference>
<keyword evidence="8" id="KW-0547">Nucleotide-binding</keyword>
<keyword evidence="11" id="KW-0732">Signal</keyword>
<feature type="domain" description="Ig-like" evidence="13">
    <location>
        <begin position="306"/>
        <end position="392"/>
    </location>
</feature>
<keyword evidence="3" id="KW-1133">Transmembrane helix</keyword>
<comment type="subcellular location">
    <subcellularLocation>
        <location evidence="1">Membrane</location>
        <topology evidence="1">Single-pass membrane protein</topology>
    </subcellularLocation>
</comment>
<keyword evidence="2" id="KW-0812">Transmembrane</keyword>
<dbReference type="InterPro" id="IPR013783">
    <property type="entry name" value="Ig-like_fold"/>
</dbReference>
<dbReference type="InterPro" id="IPR007110">
    <property type="entry name" value="Ig-like_dom"/>
</dbReference>
<dbReference type="Proteomes" id="UP000094527">
    <property type="component" value="Unassembled WGS sequence"/>
</dbReference>
<keyword evidence="4" id="KW-0472">Membrane</keyword>
<keyword evidence="5 14" id="KW-0675">Receptor</keyword>
<dbReference type="PROSITE" id="PS00109">
    <property type="entry name" value="PROTEIN_KINASE_TYR"/>
    <property type="match status" value="1"/>
</dbReference>
<keyword evidence="8" id="KW-0067">ATP-binding</keyword>
<evidence type="ECO:0000256" key="8">
    <source>
        <dbReference type="PIRSR" id="PIRSR000615-2"/>
    </source>
</evidence>
<reference evidence="14 15" key="1">
    <citation type="journal article" date="2016" name="Genome Biol. Evol.">
        <title>Gene Family Evolution Reflects Adaptation to Soil Environmental Stressors in the Genome of the Collembolan Orchesella cincta.</title>
        <authorList>
            <person name="Faddeeva-Vakhrusheva A."/>
            <person name="Derks M.F."/>
            <person name="Anvar S.Y."/>
            <person name="Agamennone V."/>
            <person name="Suring W."/>
            <person name="Smit S."/>
            <person name="van Straalen N.M."/>
            <person name="Roelofs D."/>
        </authorList>
    </citation>
    <scope>NUCLEOTIDE SEQUENCE [LARGE SCALE GENOMIC DNA]</scope>
    <source>
        <tissue evidence="14">Mixed pool</tissue>
    </source>
</reference>
<dbReference type="GO" id="GO:0005524">
    <property type="term" value="F:ATP binding"/>
    <property type="evidence" value="ECO:0007669"/>
    <property type="project" value="UniProtKB-KW"/>
</dbReference>
<evidence type="ECO:0000256" key="1">
    <source>
        <dbReference type="ARBA" id="ARBA00004167"/>
    </source>
</evidence>
<feature type="binding site" evidence="9">
    <location>
        <position position="776"/>
    </location>
    <ligand>
        <name>Mg(2+)</name>
        <dbReference type="ChEBI" id="CHEBI:18420"/>
    </ligand>
</feature>
<keyword evidence="15" id="KW-1185">Reference proteome</keyword>
<keyword evidence="9" id="KW-0479">Metal-binding</keyword>
<sequence>MRDLATVCVGVAALCCAFSLEITATSLTKDGKNEDAANYDSTVSESGDRVVISYDTNSLREIVPNVLQFIGGNLSTVELSCHSTKDKAASVRWKYHGIESRKVQQMLSDGNSFIINLSLGPPVVRVQCFSSERSTISNSTLIYTGENKSPYLYNHGKSIRATVHNETIASLECILRYPLTSNSSMELQLYKDGSKVKDNETKYLTYSPELGYILKLNQLKNPIGTYECRVENSASVNDRVHVLFDNGAFVRVKCKDGFSHYFYAESSKMHQFECQLPKHKFENNFKWYYQWKNGTYTQLVEQSFPPKILGPPSDEPIIYTPGRNLTCLTLTQPIDDFGWLKNGNDRESSINEQHFQPFRTTLVLRKPTLAYTNYTCFVTNFYGTAQRTYRVELIENIAEFIKVEYKENSSSFYAKQLLPQPFECKLPTHIFEDKLEWLYQWQNGTFSFVDVMNVKNTSNSSHYSQAITTSFPSVNITGIICVGTVKGSNFRYNNTYAVVVAEQAGIFNGAATTSSILVVVSFIMRRKKLPEEELTPIGYNQGQAEVIPFDEYETNRDSQTRADRDRFNSISTDDECPSDASQSIPDDKDGEESLVEDLPGFEHTMNNIEVKAIRPLKAGNFGEVYFGILHDKNLNKSIGLAIKAYKHGSEATREEKKQATNRIKKEMEILKSLEHPNVVGYIGGVTSYLPNDYSAHMFFEYCQGSDLESYLSQFSTNVDDPFYFHNESKGLLQTLNNGEQNVLRISHLMIWAEQCANGMKYLASKAILHRDLAARNVLLALKNVENKDSSRFIAKITDFDLSKVLQDVNDTYQSVPGENKPNLPFRLMSLEALKHLTFTTKSDVWSLGILFWEMFSLCMVNKEEKKKCVPYKDCGILNPKELIRFLESGGRLSIPPCAPTEM</sequence>
<feature type="region of interest" description="Disordered" evidence="10">
    <location>
        <begin position="549"/>
        <end position="592"/>
    </location>
</feature>
<dbReference type="GO" id="GO:0043235">
    <property type="term" value="C:receptor complex"/>
    <property type="evidence" value="ECO:0007669"/>
    <property type="project" value="TreeGrafter"/>
</dbReference>
<dbReference type="EMBL" id="LJIJ01000986">
    <property type="protein sequence ID" value="ODM93442.1"/>
    <property type="molecule type" value="Genomic_DNA"/>
</dbReference>
<comment type="caution">
    <text evidence="14">The sequence shown here is derived from an EMBL/GenBank/DDBJ whole genome shotgun (WGS) entry which is preliminary data.</text>
</comment>
<dbReference type="InterPro" id="IPR036179">
    <property type="entry name" value="Ig-like_dom_sf"/>
</dbReference>
<feature type="chain" id="PRO_5008904189" evidence="11">
    <location>
        <begin position="20"/>
        <end position="902"/>
    </location>
</feature>
<dbReference type="Gene3D" id="2.60.40.10">
    <property type="entry name" value="Immunoglobulins"/>
    <property type="match status" value="2"/>
</dbReference>
<evidence type="ECO:0000313" key="14">
    <source>
        <dbReference type="EMBL" id="ODM93442.1"/>
    </source>
</evidence>
<dbReference type="GO" id="GO:0004714">
    <property type="term" value="F:transmembrane receptor protein tyrosine kinase activity"/>
    <property type="evidence" value="ECO:0007669"/>
    <property type="project" value="UniProtKB-ARBA"/>
</dbReference>
<dbReference type="Pfam" id="PF07714">
    <property type="entry name" value="PK_Tyr_Ser-Thr"/>
    <property type="match status" value="1"/>
</dbReference>
<evidence type="ECO:0000259" key="12">
    <source>
        <dbReference type="PROSITE" id="PS50011"/>
    </source>
</evidence>
<evidence type="ECO:0000259" key="13">
    <source>
        <dbReference type="PROSITE" id="PS50835"/>
    </source>
</evidence>
<evidence type="ECO:0000256" key="6">
    <source>
        <dbReference type="ARBA" id="ARBA00023180"/>
    </source>
</evidence>
<dbReference type="GO" id="GO:0005886">
    <property type="term" value="C:plasma membrane"/>
    <property type="evidence" value="ECO:0007669"/>
    <property type="project" value="TreeGrafter"/>
</dbReference>
<protein>
    <submittedName>
        <fullName evidence="14">Fibroblast growth factor receptor 3</fullName>
    </submittedName>
</protein>
<feature type="domain" description="Protein kinase" evidence="12">
    <location>
        <begin position="610"/>
        <end position="902"/>
    </location>
</feature>
<dbReference type="SUPFAM" id="SSF48726">
    <property type="entry name" value="Immunoglobulin"/>
    <property type="match status" value="2"/>
</dbReference>
<evidence type="ECO:0000256" key="5">
    <source>
        <dbReference type="ARBA" id="ARBA00023170"/>
    </source>
</evidence>
<evidence type="ECO:0000256" key="7">
    <source>
        <dbReference type="PIRSR" id="PIRSR000615-1"/>
    </source>
</evidence>
<keyword evidence="6" id="KW-0325">Glycoprotein</keyword>
<gene>
    <name evidence="14" type="ORF">Ocin01_13240</name>
</gene>
<organism evidence="14 15">
    <name type="scientific">Orchesella cincta</name>
    <name type="common">Springtail</name>
    <name type="synonym">Podura cincta</name>
    <dbReference type="NCBI Taxonomy" id="48709"/>
    <lineage>
        <taxon>Eukaryota</taxon>
        <taxon>Metazoa</taxon>
        <taxon>Ecdysozoa</taxon>
        <taxon>Arthropoda</taxon>
        <taxon>Hexapoda</taxon>
        <taxon>Collembola</taxon>
        <taxon>Entomobryomorpha</taxon>
        <taxon>Entomobryoidea</taxon>
        <taxon>Orchesellidae</taxon>
        <taxon>Orchesellinae</taxon>
        <taxon>Orchesella</taxon>
    </lineage>
</organism>
<evidence type="ECO:0000313" key="15">
    <source>
        <dbReference type="Proteomes" id="UP000094527"/>
    </source>
</evidence>
<evidence type="ECO:0000256" key="3">
    <source>
        <dbReference type="ARBA" id="ARBA00022989"/>
    </source>
</evidence>
<dbReference type="InterPro" id="IPR001245">
    <property type="entry name" value="Ser-Thr/Tyr_kinase_cat_dom"/>
</dbReference>
<evidence type="ECO:0000256" key="11">
    <source>
        <dbReference type="SAM" id="SignalP"/>
    </source>
</evidence>
<dbReference type="Gene3D" id="1.10.510.10">
    <property type="entry name" value="Transferase(Phosphotransferase) domain 1"/>
    <property type="match status" value="1"/>
</dbReference>
<dbReference type="InterPro" id="IPR011009">
    <property type="entry name" value="Kinase-like_dom_sf"/>
</dbReference>
<dbReference type="PROSITE" id="PS50835">
    <property type="entry name" value="IG_LIKE"/>
    <property type="match status" value="1"/>
</dbReference>
<dbReference type="GO" id="GO:0007169">
    <property type="term" value="P:cell surface receptor protein tyrosine kinase signaling pathway"/>
    <property type="evidence" value="ECO:0007669"/>
    <property type="project" value="TreeGrafter"/>
</dbReference>
<proteinExistence type="predicted"/>
<feature type="binding site" evidence="8">
    <location>
        <position position="775"/>
    </location>
    <ligand>
        <name>ATP</name>
        <dbReference type="ChEBI" id="CHEBI:30616"/>
    </ligand>
</feature>
<accession>A0A1D2MKP5</accession>
<evidence type="ECO:0000256" key="4">
    <source>
        <dbReference type="ARBA" id="ARBA00023136"/>
    </source>
</evidence>
<name>A0A1D2MKP5_ORCCI</name>
<dbReference type="SUPFAM" id="SSF56112">
    <property type="entry name" value="Protein kinase-like (PK-like)"/>
    <property type="match status" value="1"/>
</dbReference>
<dbReference type="InterPro" id="IPR008266">
    <property type="entry name" value="Tyr_kinase_AS"/>
</dbReference>
<dbReference type="InterPro" id="IPR000719">
    <property type="entry name" value="Prot_kinase_dom"/>
</dbReference>
<dbReference type="GO" id="GO:0046872">
    <property type="term" value="F:metal ion binding"/>
    <property type="evidence" value="ECO:0007669"/>
    <property type="project" value="UniProtKB-KW"/>
</dbReference>